<dbReference type="EMBL" id="CP001100">
    <property type="protein sequence ID" value="ACF13858.1"/>
    <property type="molecule type" value="Genomic_DNA"/>
</dbReference>
<keyword evidence="3" id="KW-1185">Reference proteome</keyword>
<dbReference type="KEGG" id="cts:Ctha_1395"/>
<evidence type="ECO:0000313" key="3">
    <source>
        <dbReference type="Proteomes" id="UP000001208"/>
    </source>
</evidence>
<dbReference type="HOGENOM" id="CLU_1270415_0_0_10"/>
<accession>B3QRQ5</accession>
<dbReference type="AlphaFoldDB" id="B3QRQ5"/>
<dbReference type="eggNOG" id="ENOG502ZD10">
    <property type="taxonomic scope" value="Bacteria"/>
</dbReference>
<evidence type="ECO:0000313" key="2">
    <source>
        <dbReference type="EMBL" id="ACF13858.1"/>
    </source>
</evidence>
<keyword evidence="1" id="KW-1133">Transmembrane helix</keyword>
<proteinExistence type="predicted"/>
<evidence type="ECO:0000256" key="1">
    <source>
        <dbReference type="SAM" id="Phobius"/>
    </source>
</evidence>
<keyword evidence="1" id="KW-0812">Transmembrane</keyword>
<name>B3QRQ5_CHLT3</name>
<protein>
    <submittedName>
        <fullName evidence="2">Uncharacterized protein</fullName>
    </submittedName>
</protein>
<reference evidence="2 3" key="1">
    <citation type="submission" date="2008-06" db="EMBL/GenBank/DDBJ databases">
        <title>Complete sequence of Chloroherpeton thalassium ATCC 35110.</title>
        <authorList>
            <consortium name="US DOE Joint Genome Institute"/>
            <person name="Lucas S."/>
            <person name="Copeland A."/>
            <person name="Lapidus A."/>
            <person name="Glavina del Rio T."/>
            <person name="Dalin E."/>
            <person name="Tice H."/>
            <person name="Bruce D."/>
            <person name="Goodwin L."/>
            <person name="Pitluck S."/>
            <person name="Schmutz J."/>
            <person name="Larimer F."/>
            <person name="Land M."/>
            <person name="Hauser L."/>
            <person name="Kyrpides N."/>
            <person name="Mikhailova N."/>
            <person name="Liu Z."/>
            <person name="Li T."/>
            <person name="Zhao F."/>
            <person name="Overmann J."/>
            <person name="Bryant D.A."/>
            <person name="Richardson P."/>
        </authorList>
    </citation>
    <scope>NUCLEOTIDE SEQUENCE [LARGE SCALE GENOMIC DNA]</scope>
    <source>
        <strain evidence="3">ATCC 35110 / GB-78</strain>
    </source>
</reference>
<gene>
    <name evidence="2" type="ordered locus">Ctha_1395</name>
</gene>
<dbReference type="Proteomes" id="UP000001208">
    <property type="component" value="Chromosome"/>
</dbReference>
<feature type="transmembrane region" description="Helical" evidence="1">
    <location>
        <begin position="109"/>
        <end position="132"/>
    </location>
</feature>
<organism evidence="2 3">
    <name type="scientific">Chloroherpeton thalassium (strain ATCC 35110 / GB-78)</name>
    <dbReference type="NCBI Taxonomy" id="517418"/>
    <lineage>
        <taxon>Bacteria</taxon>
        <taxon>Pseudomonadati</taxon>
        <taxon>Chlorobiota</taxon>
        <taxon>Chlorobiia</taxon>
        <taxon>Chlorobiales</taxon>
        <taxon>Chloroherpetonaceae</taxon>
        <taxon>Chloroherpeton</taxon>
    </lineage>
</organism>
<dbReference type="STRING" id="517418.Ctha_1395"/>
<sequence>MLPETEQYLYELPDYIQGNTTPEVAASIEKLLRTDALFLAEYEQLKQTMGELDRLTSTCEADMRAEIPNGYFGSFADRLQTKLHARARRRNFREEIFEMLSGFFSPAPIAEFGAAIAGFAVVVVMFAFAFTWQSESSITAEMASAIQTLSSEEDNYLSTLNFSDKYASMSQMLSLTDEEASQVLETINEVLPENASDATDSYEVLSPEEASEILNLL</sequence>
<dbReference type="RefSeq" id="WP_012499942.1">
    <property type="nucleotide sequence ID" value="NC_011026.1"/>
</dbReference>
<keyword evidence="1" id="KW-0472">Membrane</keyword>